<dbReference type="Proteomes" id="UP000568664">
    <property type="component" value="Unassembled WGS sequence"/>
</dbReference>
<evidence type="ECO:0000313" key="2">
    <source>
        <dbReference type="EMBL" id="NMP30299.1"/>
    </source>
</evidence>
<dbReference type="AlphaFoldDB" id="A0A7Y0L9T7"/>
<keyword evidence="3" id="KW-1185">Reference proteome</keyword>
<evidence type="ECO:0000256" key="1">
    <source>
        <dbReference type="SAM" id="SignalP"/>
    </source>
</evidence>
<keyword evidence="1" id="KW-0732">Signal</keyword>
<evidence type="ECO:0008006" key="4">
    <source>
        <dbReference type="Google" id="ProtNLM"/>
    </source>
</evidence>
<reference evidence="2 3" key="1">
    <citation type="submission" date="2020-04" db="EMBL/GenBank/DDBJ databases">
        <title>Thalassotalea sp. M1531, isolated from the surface of marine red alga.</title>
        <authorList>
            <person name="Pang L."/>
            <person name="Lu D.-C."/>
        </authorList>
    </citation>
    <scope>NUCLEOTIDE SEQUENCE [LARGE SCALE GENOMIC DNA]</scope>
    <source>
        <strain evidence="2 3">M1531</strain>
    </source>
</reference>
<proteinExistence type="predicted"/>
<feature type="signal peptide" evidence="1">
    <location>
        <begin position="1"/>
        <end position="18"/>
    </location>
</feature>
<protein>
    <recommendedName>
        <fullName evidence="4">Transglutaminase domain-containing protein</fullName>
    </recommendedName>
</protein>
<organism evidence="2 3">
    <name type="scientific">Thalassotalea algicola</name>
    <dbReference type="NCBI Taxonomy" id="2716224"/>
    <lineage>
        <taxon>Bacteria</taxon>
        <taxon>Pseudomonadati</taxon>
        <taxon>Pseudomonadota</taxon>
        <taxon>Gammaproteobacteria</taxon>
        <taxon>Alteromonadales</taxon>
        <taxon>Colwelliaceae</taxon>
        <taxon>Thalassotalea</taxon>
    </lineage>
</organism>
<sequence length="310" mass="35494">MLQVLVAYVLLLPTWVNAQQLDFKKVDLGDSYQFVYQWLDINKANQSLTFTLPKKGLFSPFRHFREYKPEFATRYVQKRIKQSLKADPIRNANIEFDTAFKQLSIKSRDPEVIANAKKRIAEEEQSHFNAYLEQQYYHQFTDHSNAQGIKPDHIRIAQDSVAVLAPTKDIILKIVNFKNIRRVTNYVLGFVQSIPYSALESRLTSSGAGFNVPTKVLWENQGDCDSKMTLTVALLRALMPRIKMVMVYIDNHAFIGIDVLPEGDDINIQFQGRTFVLADPTGPVQLNLGDLTFDSEQAILSNHYVAELFE</sequence>
<feature type="chain" id="PRO_5031090266" description="Transglutaminase domain-containing protein" evidence="1">
    <location>
        <begin position="19"/>
        <end position="310"/>
    </location>
</feature>
<evidence type="ECO:0000313" key="3">
    <source>
        <dbReference type="Proteomes" id="UP000568664"/>
    </source>
</evidence>
<gene>
    <name evidence="2" type="ORF">HII17_01890</name>
</gene>
<dbReference type="EMBL" id="JABBXH010000001">
    <property type="protein sequence ID" value="NMP30299.1"/>
    <property type="molecule type" value="Genomic_DNA"/>
</dbReference>
<accession>A0A7Y0L9T7</accession>
<comment type="caution">
    <text evidence="2">The sequence shown here is derived from an EMBL/GenBank/DDBJ whole genome shotgun (WGS) entry which is preliminary data.</text>
</comment>
<name>A0A7Y0L9T7_9GAMM</name>